<dbReference type="HAMAP" id="MF_01915">
    <property type="entry name" value="LPS_assembly_LptC"/>
    <property type="match status" value="1"/>
</dbReference>
<evidence type="ECO:0000313" key="7">
    <source>
        <dbReference type="EMBL" id="SFM09966.1"/>
    </source>
</evidence>
<name>A0A1I4N3P9_9GAMM</name>
<dbReference type="EMBL" id="FOUI01000001">
    <property type="protein sequence ID" value="SFM09966.1"/>
    <property type="molecule type" value="Genomic_DNA"/>
</dbReference>
<organism evidence="7 8">
    <name type="scientific">Halopseudomonas yangmingensis</name>
    <dbReference type="NCBI Taxonomy" id="1720063"/>
    <lineage>
        <taxon>Bacteria</taxon>
        <taxon>Pseudomonadati</taxon>
        <taxon>Pseudomonadota</taxon>
        <taxon>Gammaproteobacteria</taxon>
        <taxon>Pseudomonadales</taxon>
        <taxon>Pseudomonadaceae</taxon>
        <taxon>Halopseudomonas</taxon>
    </lineage>
</organism>
<dbReference type="AlphaFoldDB" id="A0A1I4N3P9"/>
<dbReference type="GO" id="GO:0015221">
    <property type="term" value="F:lipopolysaccharide transmembrane transporter activity"/>
    <property type="evidence" value="ECO:0007669"/>
    <property type="project" value="InterPro"/>
</dbReference>
<evidence type="ECO:0000256" key="3">
    <source>
        <dbReference type="ARBA" id="ARBA00022692"/>
    </source>
</evidence>
<keyword evidence="4 6" id="KW-1133">Transmembrane helix</keyword>
<keyword evidence="5 6" id="KW-0472">Membrane</keyword>
<dbReference type="Proteomes" id="UP000243629">
    <property type="component" value="Unassembled WGS sequence"/>
</dbReference>
<dbReference type="InterPro" id="IPR052363">
    <property type="entry name" value="LPS_export_LptC"/>
</dbReference>
<keyword evidence="3 6" id="KW-0812">Transmembrane</keyword>
<evidence type="ECO:0000256" key="6">
    <source>
        <dbReference type="HAMAP-Rule" id="MF_01915"/>
    </source>
</evidence>
<evidence type="ECO:0000256" key="5">
    <source>
        <dbReference type="ARBA" id="ARBA00023136"/>
    </source>
</evidence>
<comment type="subunit">
    <text evidence="6">Component of the lipopolysaccharide transport and assembly complex. Interacts with LptA and the LptBFG transporter complex.</text>
</comment>
<dbReference type="GO" id="GO:0017089">
    <property type="term" value="F:glycolipid transfer activity"/>
    <property type="evidence" value="ECO:0007669"/>
    <property type="project" value="TreeGrafter"/>
</dbReference>
<evidence type="ECO:0000256" key="1">
    <source>
        <dbReference type="ARBA" id="ARBA00022475"/>
    </source>
</evidence>
<sequence length="188" mass="21361">MKLPRQLVPVLLLGVAALAALAVGYWNIRPASFMAPPLVDDPGQPDFFMQNAHIITLDEQGQVKHELTTPHTRHYQAQDSTHLEQPLLVFAQNRETPPWTLEARRGLVTEEGDRIDLFEEVQLEQPATARRLQTSLLTIFPARDYAETDQSVRLEAPRQLTTADGMQLHYQEGRLELLSNVRGEHEPR</sequence>
<dbReference type="GO" id="GO:0005886">
    <property type="term" value="C:plasma membrane"/>
    <property type="evidence" value="ECO:0007669"/>
    <property type="project" value="UniProtKB-SubCell"/>
</dbReference>
<comment type="similarity">
    <text evidence="6">Belongs to the LptC family.</text>
</comment>
<dbReference type="PANTHER" id="PTHR37481:SF1">
    <property type="entry name" value="LIPOPOLYSACCHARIDE EXPORT SYSTEM PROTEIN LPTC"/>
    <property type="match status" value="1"/>
</dbReference>
<keyword evidence="1 6" id="KW-1003">Cell membrane</keyword>
<proteinExistence type="inferred from homology"/>
<comment type="subcellular location">
    <subcellularLocation>
        <location evidence="6">Cell inner membrane</location>
        <topology evidence="6">Single-pass membrane protein</topology>
    </subcellularLocation>
</comment>
<dbReference type="OrthoDB" id="5731914at2"/>
<gene>
    <name evidence="6" type="primary">lptC</name>
    <name evidence="7" type="ORF">SAMN05216217_10131</name>
</gene>
<dbReference type="GO" id="GO:0030288">
    <property type="term" value="C:outer membrane-bounded periplasmic space"/>
    <property type="evidence" value="ECO:0007669"/>
    <property type="project" value="TreeGrafter"/>
</dbReference>
<evidence type="ECO:0000313" key="8">
    <source>
        <dbReference type="Proteomes" id="UP000243629"/>
    </source>
</evidence>
<keyword evidence="2 6" id="KW-0997">Cell inner membrane</keyword>
<protein>
    <recommendedName>
        <fullName evidence="6">Lipopolysaccharide export system protein LptC</fullName>
    </recommendedName>
</protein>
<evidence type="ECO:0000256" key="4">
    <source>
        <dbReference type="ARBA" id="ARBA00022989"/>
    </source>
</evidence>
<dbReference type="InterPro" id="IPR026265">
    <property type="entry name" value="LptC"/>
</dbReference>
<keyword evidence="8" id="KW-1185">Reference proteome</keyword>
<dbReference type="PANTHER" id="PTHR37481">
    <property type="entry name" value="LIPOPOLYSACCHARIDE EXPORT SYSTEM PROTEIN LPTC"/>
    <property type="match status" value="1"/>
</dbReference>
<dbReference type="RefSeq" id="WP_093471160.1">
    <property type="nucleotide sequence ID" value="NZ_FOUI01000001.1"/>
</dbReference>
<dbReference type="InterPro" id="IPR010664">
    <property type="entry name" value="LipoPS_assembly_LptC-rel"/>
</dbReference>
<dbReference type="NCBIfam" id="TIGR04409">
    <property type="entry name" value="LptC_YrbK"/>
    <property type="match status" value="1"/>
</dbReference>
<evidence type="ECO:0000256" key="2">
    <source>
        <dbReference type="ARBA" id="ARBA00022519"/>
    </source>
</evidence>
<accession>A0A1I4N3P9</accession>
<dbReference type="Pfam" id="PF06835">
    <property type="entry name" value="LptC"/>
    <property type="match status" value="1"/>
</dbReference>
<comment type="function">
    <text evidence="6">Involved in the assembly of lipopolysaccharide (LPS). Required for the translocation of LPS from the inner membrane to the outer membrane. Facilitates the transfer of LPS from the inner membrane to the periplasmic protein LptA. Could be a docking site for LptA.</text>
</comment>
<reference evidence="8" key="1">
    <citation type="submission" date="2016-10" db="EMBL/GenBank/DDBJ databases">
        <authorList>
            <person name="Varghese N."/>
            <person name="Submissions S."/>
        </authorList>
    </citation>
    <scope>NUCLEOTIDE SEQUENCE [LARGE SCALE GENOMIC DNA]</scope>
    <source>
        <strain evidence="8">DSM 24213</strain>
    </source>
</reference>
<dbReference type="Gene3D" id="2.60.450.10">
    <property type="entry name" value="Lipopolysaccharide (LPS) transport protein A like domain"/>
    <property type="match status" value="1"/>
</dbReference>
<dbReference type="GO" id="GO:0043165">
    <property type="term" value="P:Gram-negative-bacterium-type cell outer membrane assembly"/>
    <property type="evidence" value="ECO:0007669"/>
    <property type="project" value="UniProtKB-UniRule"/>
</dbReference>
<dbReference type="STRING" id="1720063.SAMN05216217_10131"/>